<evidence type="ECO:0000256" key="1">
    <source>
        <dbReference type="SAM" id="MobiDB-lite"/>
    </source>
</evidence>
<feature type="compositionally biased region" description="Low complexity" evidence="1">
    <location>
        <begin position="62"/>
        <end position="75"/>
    </location>
</feature>
<dbReference type="Proteomes" id="UP001189429">
    <property type="component" value="Unassembled WGS sequence"/>
</dbReference>
<evidence type="ECO:0000313" key="3">
    <source>
        <dbReference type="Proteomes" id="UP001189429"/>
    </source>
</evidence>
<evidence type="ECO:0008006" key="4">
    <source>
        <dbReference type="Google" id="ProtNLM"/>
    </source>
</evidence>
<dbReference type="EMBL" id="CAUYUJ010014658">
    <property type="protein sequence ID" value="CAK0844367.1"/>
    <property type="molecule type" value="Genomic_DNA"/>
</dbReference>
<sequence length="1505" mass="161020">APFADPGLADELQALAGALGVPVPDAAAGAAGAGGAAAAPVEPAAAGPGASAAPPRAGPGGAPVDPLARAAGAAGEDPRAAELRGLLRAARERMNHARPALPLPPGEVPAAALTGRLREELVGRILAAADTEGGGDPGAAFWAVPDAAGEGRRGERDRGRPPTHVVAARFPGVLAQQALWRMEGHMRGVAAEDLLGGGLLDNVIRAYLATSFFGARPAGEAAVGLRSARELKTIAAIIEAILQGRILTALDIAVQRFKTIELSIEEGNWTNARWLELIPANTVGTYDRGDLRDARREEEQDRAPLLGAAVGAEDRSGLGEKRRRGHKEAANGEICVHSGVHILVGDLGSRTSADGSVHVGGGAPSLGLPRSYWAEWGGHPRAEALEREALLGRSLRVGSRLEAETAKALIDRLDLGRGASEPVLDMRGARRRLAEQLSTGASVAQLGAVLVEHIEGRPGGLGELSRLWPRGAWLDLAGPGELLPVPRPTCSTGLVAALAAIRSRRGAPQSLPPVSREVGIDAWVELTALVTNYGFLGGPRLLAKLLKYPAEPSPAQVQALARFRRFATILVDEGGPVNLAPSAVVEQRASELYWGEQVTRAFPLTLDGILPGLPSPEVAAQVELADLLSGPAREVLLDPSILRLPEDEVQEPLPKARVLVESKAEYYKILEALCKLGVMEAEVPEETWGAFVIEEAVPGEVLGPPGSAWARPRLRTCPMGWVNAAAFIQEAHENLVTGKAPSGAGISADLLVRMGHRAPSSAGLPRNWFSVYVDNWDQGKVVLETEAEKYVFKPSGEQLAVRAAHAAAGVRRAPEKSAEGAINWETLGAQLRGADRLVGTSPSRRPYCLGRALGHLTAERVRDDDLLSDVGRITFMMQFGRGYFSFLGRIFRELSVGRLPGPLGGDAADELLAVVLATPLLWTDLAAQVSGEVVATDGSETGGGACVSAGFSPKGVARLGALRAGAPACPSDILVVSVFDATGGAAMALDLLGITPCGIIAVEPSKVARGVVRAAWPQAFCYPDASAVTHEEVLKWSSWYPQARRILQYSCMARIGPDSKGPISHLEVPLRISESLRRHAAWGVVDLIEYEATIAEADVQEVSRQVGHQPIHVQATAALPCARESFLWVRGFRPCEASDFRPTGSERGRAFWTFSFSRTPAVHDFLESGARRVANAETPFQPFTPPAPRPAPGRQPERPAEVFEKAWKRCVHDLFRHPTHHYEDKNLVADRHGPRRLKADEQIRMLGFRWGHFRPVERLSSKTGLEDAKAELVSSACPIVIARMVRDFVLVASSPQPPEGLQRGCIDDLWTTWARLDSEAQRASTRKWTEAHGGPAISAAPAPASAATDSRLAPEAELVQEFSRLADHWGSDIRLDAGLPHRFDAWPRAPLDAGLWTWRVALSYAFRNQQHINVLEATAVLDFLRSHLKLPKHHGKRKLFLLDSQAAIGALTKGRSSSNNLNQVLLRIAAISGFANFRAFYGWAPSKGSPADGPSRWKRRRLEHP</sequence>
<organism evidence="2 3">
    <name type="scientific">Prorocentrum cordatum</name>
    <dbReference type="NCBI Taxonomy" id="2364126"/>
    <lineage>
        <taxon>Eukaryota</taxon>
        <taxon>Sar</taxon>
        <taxon>Alveolata</taxon>
        <taxon>Dinophyceae</taxon>
        <taxon>Prorocentrales</taxon>
        <taxon>Prorocentraceae</taxon>
        <taxon>Prorocentrum</taxon>
    </lineage>
</organism>
<accession>A0ABN9TF04</accession>
<reference evidence="2" key="1">
    <citation type="submission" date="2023-10" db="EMBL/GenBank/DDBJ databases">
        <authorList>
            <person name="Chen Y."/>
            <person name="Shah S."/>
            <person name="Dougan E. K."/>
            <person name="Thang M."/>
            <person name="Chan C."/>
        </authorList>
    </citation>
    <scope>NUCLEOTIDE SEQUENCE [LARGE SCALE GENOMIC DNA]</scope>
</reference>
<name>A0ABN9TF04_9DINO</name>
<feature type="non-terminal residue" evidence="2">
    <location>
        <position position="1"/>
    </location>
</feature>
<gene>
    <name evidence="2" type="ORF">PCOR1329_LOCUS38467</name>
</gene>
<evidence type="ECO:0000313" key="2">
    <source>
        <dbReference type="EMBL" id="CAK0844367.1"/>
    </source>
</evidence>
<protein>
    <recommendedName>
        <fullName evidence="4">RNA-directed RNA polymerase</fullName>
    </recommendedName>
</protein>
<feature type="region of interest" description="Disordered" evidence="1">
    <location>
        <begin position="1178"/>
        <end position="1199"/>
    </location>
</feature>
<proteinExistence type="predicted"/>
<comment type="caution">
    <text evidence="2">The sequence shown here is derived from an EMBL/GenBank/DDBJ whole genome shotgun (WGS) entry which is preliminary data.</text>
</comment>
<keyword evidence="3" id="KW-1185">Reference proteome</keyword>
<feature type="compositionally biased region" description="Pro residues" evidence="1">
    <location>
        <begin position="1182"/>
        <end position="1193"/>
    </location>
</feature>
<feature type="region of interest" description="Disordered" evidence="1">
    <location>
        <begin position="28"/>
        <end position="79"/>
    </location>
</feature>
<feature type="compositionally biased region" description="Low complexity" evidence="1">
    <location>
        <begin position="28"/>
        <end position="55"/>
    </location>
</feature>